<dbReference type="PANTHER" id="PTHR13339:SF0">
    <property type="entry name" value="COP9 SIGNALOSOME COMPLEX SUBUNIT 8"/>
    <property type="match status" value="1"/>
</dbReference>
<comment type="subcellular location">
    <subcellularLocation>
        <location evidence="2">Cytoplasm</location>
    </subcellularLocation>
    <subcellularLocation>
        <location evidence="1">Nucleus</location>
    </subcellularLocation>
</comment>
<accession>A0A812H2R5</accession>
<keyword evidence="8" id="KW-1185">Reference proteome</keyword>
<dbReference type="Gene3D" id="1.25.40.990">
    <property type="match status" value="1"/>
</dbReference>
<gene>
    <name evidence="7" type="primary">CSN8</name>
    <name evidence="7" type="ORF">SNAT2548_LOCUS1174</name>
</gene>
<evidence type="ECO:0000256" key="2">
    <source>
        <dbReference type="ARBA" id="ARBA00004496"/>
    </source>
</evidence>
<evidence type="ECO:0000256" key="1">
    <source>
        <dbReference type="ARBA" id="ARBA00004123"/>
    </source>
</evidence>
<feature type="domain" description="CSN8/PSMD8/EIF3K" evidence="6">
    <location>
        <begin position="56"/>
        <end position="183"/>
    </location>
</feature>
<proteinExistence type="predicted"/>
<evidence type="ECO:0000256" key="4">
    <source>
        <dbReference type="ARBA" id="ARBA00022790"/>
    </source>
</evidence>
<evidence type="ECO:0000256" key="5">
    <source>
        <dbReference type="ARBA" id="ARBA00023242"/>
    </source>
</evidence>
<dbReference type="AlphaFoldDB" id="A0A812H2R5"/>
<dbReference type="OrthoDB" id="5351233at2759"/>
<sequence length="218" mass="23824">MSEEAPIAALEVLQLVSAGRFRELPAACEELELSPLISLDPSTATTAPEQVDQQGLLCAVHLLAYLLEGQLDSARFLWKRTPAPVQQHPQAAAAHRVLAARWRRQYAEAFAQLQAGPPWDSRLQPLVAEVVSRSREGLLDKIGKAYKVVSLTRVATMLGIDAVAARAACESRGWALDAEGNVSPSLARSEDDLMQMGEAQLQKLTEYMAHLEQQSCKI</sequence>
<keyword evidence="3" id="KW-0963">Cytoplasm</keyword>
<evidence type="ECO:0000313" key="7">
    <source>
        <dbReference type="EMBL" id="CAE6940059.1"/>
    </source>
</evidence>
<dbReference type="InterPro" id="IPR033205">
    <property type="entry name" value="COP9_CSN8"/>
</dbReference>
<evidence type="ECO:0000256" key="3">
    <source>
        <dbReference type="ARBA" id="ARBA00022490"/>
    </source>
</evidence>
<protein>
    <submittedName>
        <fullName evidence="7">CSN8 protein</fullName>
    </submittedName>
</protein>
<dbReference type="GO" id="GO:0008180">
    <property type="term" value="C:COP9 signalosome"/>
    <property type="evidence" value="ECO:0007669"/>
    <property type="project" value="UniProtKB-KW"/>
</dbReference>
<keyword evidence="5" id="KW-0539">Nucleus</keyword>
<dbReference type="GO" id="GO:0010387">
    <property type="term" value="P:COP9 signalosome assembly"/>
    <property type="evidence" value="ECO:0007669"/>
    <property type="project" value="InterPro"/>
</dbReference>
<dbReference type="GO" id="GO:0000338">
    <property type="term" value="P:protein deneddylation"/>
    <property type="evidence" value="ECO:0007669"/>
    <property type="project" value="InterPro"/>
</dbReference>
<evidence type="ECO:0000259" key="6">
    <source>
        <dbReference type="Pfam" id="PF10075"/>
    </source>
</evidence>
<reference evidence="7" key="1">
    <citation type="submission" date="2021-02" db="EMBL/GenBank/DDBJ databases">
        <authorList>
            <person name="Dougan E. K."/>
            <person name="Rhodes N."/>
            <person name="Thang M."/>
            <person name="Chan C."/>
        </authorList>
    </citation>
    <scope>NUCLEOTIDE SEQUENCE</scope>
</reference>
<organism evidence="7 8">
    <name type="scientific">Symbiodinium natans</name>
    <dbReference type="NCBI Taxonomy" id="878477"/>
    <lineage>
        <taxon>Eukaryota</taxon>
        <taxon>Sar</taxon>
        <taxon>Alveolata</taxon>
        <taxon>Dinophyceae</taxon>
        <taxon>Suessiales</taxon>
        <taxon>Symbiodiniaceae</taxon>
        <taxon>Symbiodinium</taxon>
    </lineage>
</organism>
<dbReference type="EMBL" id="CAJNDS010000062">
    <property type="protein sequence ID" value="CAE6940059.1"/>
    <property type="molecule type" value="Genomic_DNA"/>
</dbReference>
<dbReference type="Pfam" id="PF10075">
    <property type="entry name" value="CSN8_PSD8_EIF3K"/>
    <property type="match status" value="1"/>
</dbReference>
<keyword evidence="4" id="KW-0736">Signalosome</keyword>
<dbReference type="Proteomes" id="UP000604046">
    <property type="component" value="Unassembled WGS sequence"/>
</dbReference>
<evidence type="ECO:0000313" key="8">
    <source>
        <dbReference type="Proteomes" id="UP000604046"/>
    </source>
</evidence>
<comment type="caution">
    <text evidence="7">The sequence shown here is derived from an EMBL/GenBank/DDBJ whole genome shotgun (WGS) entry which is preliminary data.</text>
</comment>
<dbReference type="InterPro" id="IPR033464">
    <property type="entry name" value="CSN8_PSD8_EIF3K"/>
</dbReference>
<dbReference type="GO" id="GO:0005737">
    <property type="term" value="C:cytoplasm"/>
    <property type="evidence" value="ECO:0007669"/>
    <property type="project" value="UniProtKB-SubCell"/>
</dbReference>
<dbReference type="PANTHER" id="PTHR13339">
    <property type="entry name" value="COP9 SIGNALOSOME COMPLEX SUBUNIT 8"/>
    <property type="match status" value="1"/>
</dbReference>
<name>A0A812H2R5_9DINO</name>